<dbReference type="PROSITE" id="PS00463">
    <property type="entry name" value="ZN2_CY6_FUNGAL_1"/>
    <property type="match status" value="1"/>
</dbReference>
<dbReference type="Pfam" id="PF04082">
    <property type="entry name" value="Fungal_trans"/>
    <property type="match status" value="1"/>
</dbReference>
<dbReference type="PROSITE" id="PS50157">
    <property type="entry name" value="ZINC_FINGER_C2H2_2"/>
    <property type="match status" value="1"/>
</dbReference>
<dbReference type="InterPro" id="IPR036236">
    <property type="entry name" value="Znf_C2H2_sf"/>
</dbReference>
<dbReference type="CDD" id="cd00067">
    <property type="entry name" value="GAL4"/>
    <property type="match status" value="1"/>
</dbReference>
<dbReference type="HOGENOM" id="CLU_402774_0_0_1"/>
<dbReference type="GO" id="GO:0003677">
    <property type="term" value="F:DNA binding"/>
    <property type="evidence" value="ECO:0007669"/>
    <property type="project" value="UniProtKB-KW"/>
</dbReference>
<dbReference type="InterPro" id="IPR001138">
    <property type="entry name" value="Zn2Cys6_DnaBD"/>
</dbReference>
<dbReference type="PROSITE" id="PS00028">
    <property type="entry name" value="ZINC_FINGER_C2H2_1"/>
    <property type="match status" value="1"/>
</dbReference>
<dbReference type="RefSeq" id="XP_007746089.1">
    <property type="nucleotide sequence ID" value="XM_007747899.1"/>
</dbReference>
<dbReference type="GO" id="GO:0008270">
    <property type="term" value="F:zinc ion binding"/>
    <property type="evidence" value="ECO:0007669"/>
    <property type="project" value="UniProtKB-KW"/>
</dbReference>
<evidence type="ECO:0000256" key="2">
    <source>
        <dbReference type="ARBA" id="ARBA00022833"/>
    </source>
</evidence>
<dbReference type="GeneID" id="19192016"/>
<dbReference type="SUPFAM" id="SSF57701">
    <property type="entry name" value="Zn2/Cys6 DNA-binding domain"/>
    <property type="match status" value="1"/>
</dbReference>
<dbReference type="AlphaFoldDB" id="W9XFW2"/>
<organism evidence="9 10">
    <name type="scientific">Cladophialophora psammophila CBS 110553</name>
    <dbReference type="NCBI Taxonomy" id="1182543"/>
    <lineage>
        <taxon>Eukaryota</taxon>
        <taxon>Fungi</taxon>
        <taxon>Dikarya</taxon>
        <taxon>Ascomycota</taxon>
        <taxon>Pezizomycotina</taxon>
        <taxon>Eurotiomycetes</taxon>
        <taxon>Chaetothyriomycetidae</taxon>
        <taxon>Chaetothyriales</taxon>
        <taxon>Herpotrichiellaceae</taxon>
        <taxon>Cladophialophora</taxon>
    </lineage>
</organism>
<dbReference type="Proteomes" id="UP000019471">
    <property type="component" value="Unassembled WGS sequence"/>
</dbReference>
<dbReference type="Gene3D" id="3.30.160.60">
    <property type="entry name" value="Classic Zinc Finger"/>
    <property type="match status" value="1"/>
</dbReference>
<dbReference type="CDD" id="cd12148">
    <property type="entry name" value="fungal_TF_MHR"/>
    <property type="match status" value="1"/>
</dbReference>
<evidence type="ECO:0000259" key="8">
    <source>
        <dbReference type="PROSITE" id="PS50157"/>
    </source>
</evidence>
<proteinExistence type="predicted"/>
<keyword evidence="3" id="KW-0805">Transcription regulation</keyword>
<evidence type="ECO:0000313" key="10">
    <source>
        <dbReference type="Proteomes" id="UP000019471"/>
    </source>
</evidence>
<dbReference type="PANTHER" id="PTHR47660:SF2">
    <property type="entry name" value="TRANSCRIPTION FACTOR WITH C2H2 AND ZN(2)-CYS(6) DNA BINDING DOMAIN (EUROFUNG)"/>
    <property type="match status" value="1"/>
</dbReference>
<comment type="caution">
    <text evidence="9">The sequence shown here is derived from an EMBL/GenBank/DDBJ whole genome shotgun (WGS) entry which is preliminary data.</text>
</comment>
<evidence type="ECO:0000256" key="4">
    <source>
        <dbReference type="ARBA" id="ARBA00023125"/>
    </source>
</evidence>
<keyword evidence="2" id="KW-0862">Zinc</keyword>
<feature type="domain" description="C2H2-type" evidence="8">
    <location>
        <begin position="23"/>
        <end position="46"/>
    </location>
</feature>
<reference evidence="9 10" key="1">
    <citation type="submission" date="2013-03" db="EMBL/GenBank/DDBJ databases">
        <title>The Genome Sequence of Cladophialophora psammophila CBS 110553.</title>
        <authorList>
            <consortium name="The Broad Institute Genomics Platform"/>
            <person name="Cuomo C."/>
            <person name="de Hoog S."/>
            <person name="Gorbushina A."/>
            <person name="Walker B."/>
            <person name="Young S.K."/>
            <person name="Zeng Q."/>
            <person name="Gargeya S."/>
            <person name="Fitzgerald M."/>
            <person name="Haas B."/>
            <person name="Abouelleil A."/>
            <person name="Allen A.W."/>
            <person name="Alvarado L."/>
            <person name="Arachchi H.M."/>
            <person name="Berlin A.M."/>
            <person name="Chapman S.B."/>
            <person name="Gainer-Dewar J."/>
            <person name="Goldberg J."/>
            <person name="Griggs A."/>
            <person name="Gujja S."/>
            <person name="Hansen M."/>
            <person name="Howarth C."/>
            <person name="Imamovic A."/>
            <person name="Ireland A."/>
            <person name="Larimer J."/>
            <person name="McCowan C."/>
            <person name="Murphy C."/>
            <person name="Pearson M."/>
            <person name="Poon T.W."/>
            <person name="Priest M."/>
            <person name="Roberts A."/>
            <person name="Saif S."/>
            <person name="Shea T."/>
            <person name="Sisk P."/>
            <person name="Sykes S."/>
            <person name="Wortman J."/>
            <person name="Nusbaum C."/>
            <person name="Birren B."/>
        </authorList>
    </citation>
    <scope>NUCLEOTIDE SEQUENCE [LARGE SCALE GENOMIC DNA]</scope>
    <source>
        <strain evidence="9 10">CBS 110553</strain>
    </source>
</reference>
<keyword evidence="10" id="KW-1185">Reference proteome</keyword>
<dbReference type="SMART" id="SM00066">
    <property type="entry name" value="GAL4"/>
    <property type="match status" value="1"/>
</dbReference>
<dbReference type="InterPro" id="IPR007219">
    <property type="entry name" value="XnlR_reg_dom"/>
</dbReference>
<dbReference type="OrthoDB" id="10261408at2759"/>
<evidence type="ECO:0000256" key="1">
    <source>
        <dbReference type="ARBA" id="ARBA00022723"/>
    </source>
</evidence>
<dbReference type="InterPro" id="IPR013087">
    <property type="entry name" value="Znf_C2H2_type"/>
</dbReference>
<evidence type="ECO:0000313" key="9">
    <source>
        <dbReference type="EMBL" id="EXJ69274.1"/>
    </source>
</evidence>
<dbReference type="PANTHER" id="PTHR47660">
    <property type="entry name" value="TRANSCRIPTION FACTOR WITH C2H2 AND ZN(2)-CYS(6) DNA BINDING DOMAIN (EUROFUNG)-RELATED-RELATED"/>
    <property type="match status" value="1"/>
</dbReference>
<evidence type="ECO:0000256" key="3">
    <source>
        <dbReference type="ARBA" id="ARBA00023015"/>
    </source>
</evidence>
<keyword evidence="1" id="KW-0479">Metal-binding</keyword>
<dbReference type="GO" id="GO:0000981">
    <property type="term" value="F:DNA-binding transcription factor activity, RNA polymerase II-specific"/>
    <property type="evidence" value="ECO:0007669"/>
    <property type="project" value="InterPro"/>
</dbReference>
<gene>
    <name evidence="9" type="ORF">A1O5_07310</name>
</gene>
<name>W9XFW2_9EURO</name>
<evidence type="ECO:0000256" key="5">
    <source>
        <dbReference type="ARBA" id="ARBA00023163"/>
    </source>
</evidence>
<keyword evidence="5" id="KW-0804">Transcription</keyword>
<dbReference type="STRING" id="1182543.W9XFW2"/>
<keyword evidence="4" id="KW-0238">DNA-binding</keyword>
<dbReference type="SUPFAM" id="SSF57667">
    <property type="entry name" value="beta-beta-alpha zinc fingers"/>
    <property type="match status" value="1"/>
</dbReference>
<dbReference type="SMART" id="SM00355">
    <property type="entry name" value="ZnF_C2H2"/>
    <property type="match status" value="1"/>
</dbReference>
<keyword evidence="6" id="KW-0539">Nucleus</keyword>
<sequence>MIEGTDQASSSARHLSSRRANPVTCPLCAKSFSRKDVLTRHTKAKHQIASVELPRKRSRRKSCLRCAFYKIRCSGAPSCAQCEKKGIICQFHFSTKENHGLPQDFTTAAADGIEIPDENGTRHPMTAPNVELSGPVGGDDWPLSLTATVDAQAPASDNSPRECQATTANGPTALATHIICHSPRSFREDTMHFDPQLPQETGLEHVPSRLHQTTSNQNRDSITELRASDTPWSWFNWESDLPFEPSHAEVLFNDMGGNADISNSDPIPSMREEGSEPQTSVYLHSDPADLFGTVLRVLDTLDSPEHKSLLLDVPKMNDADVLKFWNQYFEIFHKKFPVIHRASTQIGKSPPLLVSVITAIGASYSSGPGDTEYYVRVFARICMILACKSCGSQGVHKLCDPLTLLLCQCLVYFFIIIDRSGIFRPWALAGQACMVTTARNASVFYSDHGLNSDSEVGSATSPSDLSTVDCSLSPQELLDQDLEGTIIHRQWLEWIAIEKRKRLGWAVVAIHSLYHLRAQSPFRLNFAELDLYLPYDDNMWDATDATSWRRQFPWTDRPPRTLPLQGAVRTHSENSSSRTDLPTLAILAVGSLVELVHRDKQQWSPGIQSALKSEAARKRGWHLLVDEILDAVQGETRSFSSRPG</sequence>
<dbReference type="Gene3D" id="4.10.240.10">
    <property type="entry name" value="Zn(2)-C6 fungal-type DNA-binding domain"/>
    <property type="match status" value="1"/>
</dbReference>
<evidence type="ECO:0000256" key="6">
    <source>
        <dbReference type="ARBA" id="ARBA00023242"/>
    </source>
</evidence>
<dbReference type="GO" id="GO:0006351">
    <property type="term" value="P:DNA-templated transcription"/>
    <property type="evidence" value="ECO:0007669"/>
    <property type="project" value="InterPro"/>
</dbReference>
<keyword evidence="7" id="KW-0863">Zinc-finger</keyword>
<dbReference type="EMBL" id="AMGX01000011">
    <property type="protein sequence ID" value="EXJ69274.1"/>
    <property type="molecule type" value="Genomic_DNA"/>
</dbReference>
<evidence type="ECO:0000256" key="7">
    <source>
        <dbReference type="PROSITE-ProRule" id="PRU00042"/>
    </source>
</evidence>
<accession>W9XFW2</accession>
<dbReference type="InterPro" id="IPR036864">
    <property type="entry name" value="Zn2-C6_fun-type_DNA-bd_sf"/>
</dbReference>
<protein>
    <recommendedName>
        <fullName evidence="8">C2H2-type domain-containing protein</fullName>
    </recommendedName>
</protein>